<gene>
    <name evidence="1" type="ORF">EIB75_15940</name>
</gene>
<dbReference type="Proteomes" id="UP000272316">
    <property type="component" value="Chromosome"/>
</dbReference>
<organism evidence="1 2">
    <name type="scientific">Epilithonimonas vandammei</name>
    <dbReference type="NCBI Taxonomy" id="2487072"/>
    <lineage>
        <taxon>Bacteria</taxon>
        <taxon>Pseudomonadati</taxon>
        <taxon>Bacteroidota</taxon>
        <taxon>Flavobacteriia</taxon>
        <taxon>Flavobacteriales</taxon>
        <taxon>Weeksellaceae</taxon>
        <taxon>Chryseobacterium group</taxon>
        <taxon>Epilithonimonas</taxon>
    </lineage>
</organism>
<protein>
    <submittedName>
        <fullName evidence="1">Uncharacterized protein</fullName>
    </submittedName>
</protein>
<sequence length="147" mass="17246">MVLSCNQNNKTKELQKPETIENFDWLTGKWKRLNEEAGKETFENWNKINPNEYSGIGFTIKNGDTINQEKIKLIKSNEKWALLVKTPDDKEPIKFKMLEQKTPTEFTCVNDSIDFPKRVQYWSEGGKLKAKVSNDKIQIPFEFEKIK</sequence>
<name>A0A3G8ZHN5_9FLAO</name>
<reference evidence="2" key="1">
    <citation type="submission" date="2018-11" db="EMBL/GenBank/DDBJ databases">
        <title>Proposal to divide the Flavobacteriaceae and reorganize its genera based on Amino Acid Identity values calculated from whole genome sequences.</title>
        <authorList>
            <person name="Nicholson A.C."/>
            <person name="Gulvik C.A."/>
            <person name="Whitney A.M."/>
            <person name="Sheth M."/>
            <person name="Batra D."/>
            <person name="Pryor J."/>
            <person name="Bernardet J.-F."/>
            <person name="Hugo C."/>
            <person name="Kampfer P."/>
            <person name="Newman J.D."/>
            <person name="McQuiston J.R."/>
        </authorList>
    </citation>
    <scope>NUCLEOTIDE SEQUENCE [LARGE SCALE GENOMIC DNA]</scope>
    <source>
        <strain evidence="2">H6466</strain>
    </source>
</reference>
<dbReference type="KEGG" id="eva:EIB75_15940"/>
<evidence type="ECO:0000313" key="2">
    <source>
        <dbReference type="Proteomes" id="UP000272316"/>
    </source>
</evidence>
<proteinExistence type="predicted"/>
<dbReference type="AlphaFoldDB" id="A0A3G8ZHN5"/>
<evidence type="ECO:0000313" key="1">
    <source>
        <dbReference type="EMBL" id="AZI56793.1"/>
    </source>
</evidence>
<accession>A0A3G8ZHN5</accession>
<dbReference type="EMBL" id="CP034160">
    <property type="protein sequence ID" value="AZI56793.1"/>
    <property type="molecule type" value="Genomic_DNA"/>
</dbReference>